<dbReference type="eggNOG" id="COG1910">
    <property type="taxonomic scope" value="Bacteria"/>
</dbReference>
<dbReference type="InterPro" id="IPR036425">
    <property type="entry name" value="MoaB/Mog-like_dom_sf"/>
</dbReference>
<dbReference type="CDD" id="cd00887">
    <property type="entry name" value="MoeA"/>
    <property type="match status" value="1"/>
</dbReference>
<dbReference type="InterPro" id="IPR005110">
    <property type="entry name" value="MoeA_linker/N"/>
</dbReference>
<evidence type="ECO:0000256" key="3">
    <source>
        <dbReference type="ARBA" id="ARBA00010763"/>
    </source>
</evidence>
<dbReference type="PANTHER" id="PTHR10192">
    <property type="entry name" value="MOLYBDOPTERIN BIOSYNTHESIS PROTEIN"/>
    <property type="match status" value="1"/>
</dbReference>
<dbReference type="InterPro" id="IPR005111">
    <property type="entry name" value="MoeA_C_domain_IV"/>
</dbReference>
<dbReference type="GO" id="GO:0046872">
    <property type="term" value="F:metal ion binding"/>
    <property type="evidence" value="ECO:0007669"/>
    <property type="project" value="UniProtKB-UniRule"/>
</dbReference>
<keyword evidence="9" id="KW-0808">Transferase</keyword>
<dbReference type="SUPFAM" id="SSF63882">
    <property type="entry name" value="MoeA N-terminal region -like"/>
    <property type="match status" value="1"/>
</dbReference>
<dbReference type="Proteomes" id="UP000010880">
    <property type="component" value="Chromosome"/>
</dbReference>
<comment type="pathway">
    <text evidence="2 9">Cofactor biosynthesis; molybdopterin biosynthesis.</text>
</comment>
<dbReference type="STRING" id="748449.Halha_1244"/>
<dbReference type="InterPro" id="IPR036688">
    <property type="entry name" value="MoeA_C_domain_IV_sf"/>
</dbReference>
<dbReference type="EMBL" id="CP003359">
    <property type="protein sequence ID" value="AGB41190.1"/>
    <property type="molecule type" value="Genomic_DNA"/>
</dbReference>
<comment type="catalytic activity">
    <reaction evidence="8">
        <text>adenylyl-molybdopterin + molybdate = Mo-molybdopterin + AMP + H(+)</text>
        <dbReference type="Rhea" id="RHEA:35047"/>
        <dbReference type="ChEBI" id="CHEBI:15378"/>
        <dbReference type="ChEBI" id="CHEBI:36264"/>
        <dbReference type="ChEBI" id="CHEBI:62727"/>
        <dbReference type="ChEBI" id="CHEBI:71302"/>
        <dbReference type="ChEBI" id="CHEBI:456215"/>
        <dbReference type="EC" id="2.10.1.1"/>
    </reaction>
</comment>
<dbReference type="Pfam" id="PF12727">
    <property type="entry name" value="PBP_like"/>
    <property type="match status" value="1"/>
</dbReference>
<dbReference type="Pfam" id="PF00994">
    <property type="entry name" value="MoCF_biosynth"/>
    <property type="match status" value="1"/>
</dbReference>
<dbReference type="Gene3D" id="2.40.340.10">
    <property type="entry name" value="MoeA, C-terminal, domain IV"/>
    <property type="match status" value="1"/>
</dbReference>
<dbReference type="RefSeq" id="WP_015326912.1">
    <property type="nucleotide sequence ID" value="NC_019978.1"/>
</dbReference>
<evidence type="ECO:0000256" key="9">
    <source>
        <dbReference type="RuleBase" id="RU365090"/>
    </source>
</evidence>
<dbReference type="eggNOG" id="COG0303">
    <property type="taxonomic scope" value="Bacteria"/>
</dbReference>
<dbReference type="UniPathway" id="UPA00344"/>
<dbReference type="Gene3D" id="2.170.190.11">
    <property type="entry name" value="Molybdopterin biosynthesis moea protein, domain 3"/>
    <property type="match status" value="1"/>
</dbReference>
<proteinExistence type="inferred from homology"/>
<organism evidence="11 12">
    <name type="scientific">Halobacteroides halobius (strain ATCC 35273 / DSM 5150 / MD-1)</name>
    <dbReference type="NCBI Taxonomy" id="748449"/>
    <lineage>
        <taxon>Bacteria</taxon>
        <taxon>Bacillati</taxon>
        <taxon>Bacillota</taxon>
        <taxon>Clostridia</taxon>
        <taxon>Halanaerobiales</taxon>
        <taxon>Halobacteroidaceae</taxon>
        <taxon>Halobacteroides</taxon>
    </lineage>
</organism>
<dbReference type="Pfam" id="PF03454">
    <property type="entry name" value="MoeA_C"/>
    <property type="match status" value="1"/>
</dbReference>
<evidence type="ECO:0000256" key="4">
    <source>
        <dbReference type="ARBA" id="ARBA00013269"/>
    </source>
</evidence>
<evidence type="ECO:0000256" key="6">
    <source>
        <dbReference type="ARBA" id="ARBA00022505"/>
    </source>
</evidence>
<dbReference type="NCBIfam" id="TIGR00177">
    <property type="entry name" value="molyb_syn"/>
    <property type="match status" value="1"/>
</dbReference>
<dbReference type="InterPro" id="IPR038987">
    <property type="entry name" value="MoeA-like"/>
</dbReference>
<dbReference type="GO" id="GO:0005829">
    <property type="term" value="C:cytosol"/>
    <property type="evidence" value="ECO:0007669"/>
    <property type="project" value="TreeGrafter"/>
</dbReference>
<dbReference type="GO" id="GO:0061599">
    <property type="term" value="F:molybdopterin molybdotransferase activity"/>
    <property type="evidence" value="ECO:0007669"/>
    <property type="project" value="UniProtKB-UniRule"/>
</dbReference>
<dbReference type="InterPro" id="IPR024370">
    <property type="entry name" value="PBP_domain"/>
</dbReference>
<protein>
    <recommendedName>
        <fullName evidence="5 9">Molybdopterin molybdenumtransferase</fullName>
        <ecNumber evidence="4 9">2.10.1.1</ecNumber>
    </recommendedName>
</protein>
<feature type="domain" description="MoaB/Mog" evidence="10">
    <location>
        <begin position="174"/>
        <end position="311"/>
    </location>
</feature>
<sequence length="635" mass="68922">MSRNIYLDNVSVEEAREKWQEALTIKATTEKIDIREATGRRLAKPVRAKLSTPSYYASAMDGIALSATDTVGATERTPVQLQEGKEYQLIDTGDPLPEEFDAVMMIEKVNQIKEGIVEIEESVAPGQNVRSVGESLVKGQLILTVGTKIGPYDIGLVLEGGVTEVTVYTQPQVDIIPTGSELIEPGRSPQPGQIIEYNSEVIKNLVLNWGGKVMQRDITPDKYEEIKEKIQQVTQESDLVAIIAGSSAGREDYTAQIVAELGEVVVHGVSIKPGGPVILGRIGDTPVIGLPGYPVASALNFRLFAQPILYQLAGLSTPETKEVKAILNKKLVSKLGFREFVRAKLVKLDNQIVAVPLARSSGVIGSLVEADGLVTISEYSEGIDKGSEVNVELLVNQSKPAETLMINGSNDHSLDLLKNKLAQQGVDLLTQPTNSLAGLTTLSRGESHLASINLLDSDGQYRQSLDRYFPTEDVKVVNLAYRQQGLIVTAGNPKNITGIADLVVNDLVFINRQQGSGARMLIDNQLAKLNIDSTKISGYQQVKQNDVTLATTIAQGGADVGVGTLVTAQVFDLDFIPLRKERIDLVIPNQYWTDTRIKELFKVICSSDFKAEINQLAGYDTSQTGQVLTDGPTSR</sequence>
<dbReference type="PATRIC" id="fig|748449.3.peg.1204"/>
<comment type="similarity">
    <text evidence="3 9">Belongs to the MoeA family.</text>
</comment>
<gene>
    <name evidence="11" type="ordered locus">Halha_1244</name>
</gene>
<dbReference type="SUPFAM" id="SSF63867">
    <property type="entry name" value="MoeA C-terminal domain-like"/>
    <property type="match status" value="1"/>
</dbReference>
<dbReference type="Gene3D" id="3.90.105.10">
    <property type="entry name" value="Molybdopterin biosynthesis moea protein, domain 2"/>
    <property type="match status" value="1"/>
</dbReference>
<dbReference type="PANTHER" id="PTHR10192:SF16">
    <property type="entry name" value="MOLYBDOPTERIN MOLYBDENUMTRANSFERASE"/>
    <property type="match status" value="1"/>
</dbReference>
<evidence type="ECO:0000259" key="10">
    <source>
        <dbReference type="SMART" id="SM00852"/>
    </source>
</evidence>
<dbReference type="EC" id="2.10.1.1" evidence="4 9"/>
<dbReference type="HOGENOM" id="CLU_010186_3_0_9"/>
<accession>L0K9H3</accession>
<name>L0K9H3_HALHC</name>
<evidence type="ECO:0000313" key="12">
    <source>
        <dbReference type="Proteomes" id="UP000010880"/>
    </source>
</evidence>
<evidence type="ECO:0000256" key="2">
    <source>
        <dbReference type="ARBA" id="ARBA00005046"/>
    </source>
</evidence>
<dbReference type="SMART" id="SM00852">
    <property type="entry name" value="MoCF_biosynth"/>
    <property type="match status" value="1"/>
</dbReference>
<dbReference type="GO" id="GO:0006777">
    <property type="term" value="P:Mo-molybdopterin cofactor biosynthetic process"/>
    <property type="evidence" value="ECO:0007669"/>
    <property type="project" value="UniProtKB-UniRule"/>
</dbReference>
<dbReference type="InterPro" id="IPR001453">
    <property type="entry name" value="MoaB/Mog_dom"/>
</dbReference>
<evidence type="ECO:0000256" key="5">
    <source>
        <dbReference type="ARBA" id="ARBA00021108"/>
    </source>
</evidence>
<dbReference type="Gene3D" id="3.40.190.10">
    <property type="entry name" value="Periplasmic binding protein-like II"/>
    <property type="match status" value="1"/>
</dbReference>
<keyword evidence="7 9" id="KW-0501">Molybdenum cofactor biosynthesis</keyword>
<dbReference type="SUPFAM" id="SSF53218">
    <property type="entry name" value="Molybdenum cofactor biosynthesis proteins"/>
    <property type="match status" value="1"/>
</dbReference>
<evidence type="ECO:0000256" key="7">
    <source>
        <dbReference type="ARBA" id="ARBA00023150"/>
    </source>
</evidence>
<dbReference type="KEGG" id="hhl:Halha_1244"/>
<keyword evidence="6 9" id="KW-0500">Molybdenum</keyword>
<evidence type="ECO:0000256" key="8">
    <source>
        <dbReference type="ARBA" id="ARBA00047317"/>
    </source>
</evidence>
<keyword evidence="9" id="KW-0460">Magnesium</keyword>
<comment type="cofactor">
    <cofactor evidence="9">
        <name>Mg(2+)</name>
        <dbReference type="ChEBI" id="CHEBI:18420"/>
    </cofactor>
</comment>
<dbReference type="InterPro" id="IPR036135">
    <property type="entry name" value="MoeA_linker/N_sf"/>
</dbReference>
<keyword evidence="12" id="KW-1185">Reference proteome</keyword>
<evidence type="ECO:0000256" key="1">
    <source>
        <dbReference type="ARBA" id="ARBA00002901"/>
    </source>
</evidence>
<dbReference type="NCBIfam" id="NF011068">
    <property type="entry name" value="PRK14498.1"/>
    <property type="match status" value="1"/>
</dbReference>
<keyword evidence="9" id="KW-0479">Metal-binding</keyword>
<comment type="function">
    <text evidence="1 9">Catalyzes the insertion of molybdate into adenylated molybdopterin with the concomitant release of AMP.</text>
</comment>
<dbReference type="AlphaFoldDB" id="L0K9H3"/>
<dbReference type="Gene3D" id="3.40.980.10">
    <property type="entry name" value="MoaB/Mog-like domain"/>
    <property type="match status" value="1"/>
</dbReference>
<dbReference type="SUPFAM" id="SSF53850">
    <property type="entry name" value="Periplasmic binding protein-like II"/>
    <property type="match status" value="1"/>
</dbReference>
<dbReference type="Pfam" id="PF03453">
    <property type="entry name" value="MoeA_N"/>
    <property type="match status" value="1"/>
</dbReference>
<evidence type="ECO:0000313" key="11">
    <source>
        <dbReference type="EMBL" id="AGB41190.1"/>
    </source>
</evidence>
<reference evidence="12" key="1">
    <citation type="submission" date="2012-02" db="EMBL/GenBank/DDBJ databases">
        <title>The complete genome of Halobacteroides halobius DSM 5150.</title>
        <authorList>
            <person name="Lucas S."/>
            <person name="Copeland A."/>
            <person name="Lapidus A."/>
            <person name="Glavina del Rio T."/>
            <person name="Dalin E."/>
            <person name="Tice H."/>
            <person name="Bruce D."/>
            <person name="Goodwin L."/>
            <person name="Pitluck S."/>
            <person name="Peters L."/>
            <person name="Mikhailova N."/>
            <person name="Gu W."/>
            <person name="Kyrpides N."/>
            <person name="Mavromatis K."/>
            <person name="Ivanova N."/>
            <person name="Brettin T."/>
            <person name="Detter J.C."/>
            <person name="Han C."/>
            <person name="Larimer F."/>
            <person name="Land M."/>
            <person name="Hauser L."/>
            <person name="Markowitz V."/>
            <person name="Cheng J.-F."/>
            <person name="Hugenholtz P."/>
            <person name="Woyke T."/>
            <person name="Wu D."/>
            <person name="Tindall B."/>
            <person name="Pomrenke H."/>
            <person name="Brambilla E."/>
            <person name="Klenk H.-P."/>
            <person name="Eisen J.A."/>
        </authorList>
    </citation>
    <scope>NUCLEOTIDE SEQUENCE [LARGE SCALE GENOMIC DNA]</scope>
    <source>
        <strain evidence="12">ATCC 35273 / DSM 5150 / MD-1</strain>
    </source>
</reference>